<dbReference type="InterPro" id="IPR010400">
    <property type="entry name" value="PITH_dom"/>
</dbReference>
<evidence type="ECO:0000256" key="3">
    <source>
        <dbReference type="PROSITE-ProRule" id="PRU00192"/>
    </source>
</evidence>
<dbReference type="SUPFAM" id="SSF52833">
    <property type="entry name" value="Thioredoxin-like"/>
    <property type="match status" value="1"/>
</dbReference>
<feature type="compositionally biased region" description="Polar residues" evidence="4">
    <location>
        <begin position="269"/>
        <end position="296"/>
    </location>
</feature>
<organism evidence="8 9">
    <name type="scientific">Steinernema hermaphroditum</name>
    <dbReference type="NCBI Taxonomy" id="289476"/>
    <lineage>
        <taxon>Eukaryota</taxon>
        <taxon>Metazoa</taxon>
        <taxon>Ecdysozoa</taxon>
        <taxon>Nematoda</taxon>
        <taxon>Chromadorea</taxon>
        <taxon>Rhabditida</taxon>
        <taxon>Tylenchina</taxon>
        <taxon>Panagrolaimomorpha</taxon>
        <taxon>Strongyloidoidea</taxon>
        <taxon>Steinernematidae</taxon>
        <taxon>Steinernema</taxon>
    </lineage>
</organism>
<evidence type="ECO:0008006" key="10">
    <source>
        <dbReference type="Google" id="ProtNLM"/>
    </source>
</evidence>
<dbReference type="AlphaFoldDB" id="A0AA39IKZ5"/>
<feature type="region of interest" description="Disordered" evidence="4">
    <location>
        <begin position="104"/>
        <end position="166"/>
    </location>
</feature>
<dbReference type="GO" id="GO:0005737">
    <property type="term" value="C:cytoplasm"/>
    <property type="evidence" value="ECO:0007669"/>
    <property type="project" value="UniProtKB-ARBA"/>
</dbReference>
<gene>
    <name evidence="8" type="ORF">QR680_009056</name>
</gene>
<feature type="compositionally biased region" description="Polar residues" evidence="4">
    <location>
        <begin position="125"/>
        <end position="137"/>
    </location>
</feature>
<dbReference type="InterPro" id="IPR013766">
    <property type="entry name" value="Thioredoxin_domain"/>
</dbReference>
<keyword evidence="1 3" id="KW-0728">SH3 domain</keyword>
<dbReference type="InterPro" id="IPR008979">
    <property type="entry name" value="Galactose-bd-like_sf"/>
</dbReference>
<keyword evidence="9" id="KW-1185">Reference proteome</keyword>
<dbReference type="CDD" id="cd02947">
    <property type="entry name" value="TRX_family"/>
    <property type="match status" value="1"/>
</dbReference>
<dbReference type="Pfam" id="PF14604">
    <property type="entry name" value="SH3_9"/>
    <property type="match status" value="2"/>
</dbReference>
<dbReference type="PANTHER" id="PTHR46115">
    <property type="entry name" value="THIOREDOXIN-LIKE PROTEIN 1"/>
    <property type="match status" value="1"/>
</dbReference>
<dbReference type="PRINTS" id="PR00452">
    <property type="entry name" value="SH3DOMAIN"/>
</dbReference>
<feature type="domain" description="Thioredoxin" evidence="6">
    <location>
        <begin position="435"/>
        <end position="563"/>
    </location>
</feature>
<protein>
    <recommendedName>
        <fullName evidence="10">SH3 domain-containing protein</fullName>
    </recommendedName>
</protein>
<feature type="compositionally biased region" description="Low complexity" evidence="4">
    <location>
        <begin position="106"/>
        <end position="116"/>
    </location>
</feature>
<dbReference type="PRINTS" id="PR00499">
    <property type="entry name" value="P67PHOX"/>
</dbReference>
<feature type="domain" description="SH3" evidence="5">
    <location>
        <begin position="46"/>
        <end position="105"/>
    </location>
</feature>
<keyword evidence="2" id="KW-1015">Disulfide bond</keyword>
<dbReference type="SUPFAM" id="SSF50044">
    <property type="entry name" value="SH3-domain"/>
    <property type="match status" value="2"/>
</dbReference>
<dbReference type="PROSITE" id="PS00194">
    <property type="entry name" value="THIOREDOXIN_1"/>
    <property type="match status" value="1"/>
</dbReference>
<dbReference type="Gene3D" id="2.60.120.470">
    <property type="entry name" value="PITH domain"/>
    <property type="match status" value="1"/>
</dbReference>
<evidence type="ECO:0000313" key="9">
    <source>
        <dbReference type="Proteomes" id="UP001175271"/>
    </source>
</evidence>
<sequence length="741" mass="80407">MSVASTQSERVSGGNVAKIVDRLSKDYSKQNVLSDVNLRKTTTSTSSHQRVVVRYSYSAAHDDELSLKEGDEIEVIEAVEDGWMRGRLNGRLGVFPTNFVTFSGATTSTSTTTSPKSPEEKKRSNSVSSTTTASIQNEHIEHAGPATASVAERSDRPFPSKLGESELAPFLKGGGVRAKSSIFAEHEFSTKPSLPAFDPPKVKEYAKVLYTYKAQHPDELDLTEEGQMVTVLNKNCADPGWYEGEVNGKRGLFPDNFVKLVEDGAKSDTSAASEAQSNVRRSLFNPSTSQSDNFKSAHSKIADQLKISLPGSGPPKFPLKPTSTESSSSTPAAGESVAPVFRVNEEKEPAKLQHLTTNRPKGPQKRPPSMFGSGKKSDDTLDTSDNTTPPEPALAKEKDVKHVPLAPSKLEAADKPLATHHFPAIKESHPQPIKATLKNAAPESAASSVLHNPNGCFTMVGVAVVESEAEFSRLVSSGVVVIDFFATWCGPCNRIAPFFKELSNKYTNVQFAKFDVDKMKSLAGSLGVSAMPTFFVYVNGSKVDSLQGADQDHLERMVKKWAESAGGEESLVPGQTDLTGFVNKTQVECLNECDTNNIRVFLNGSGDKKLVSDCDEQLIINLPFNQPVKIHSIYVKGSGESAPKSVKLFTNLAHTLDFDGAGSAIPVQSIEFTDKVKEGELVNLRYVKFQNVQQLQMFVENNIGNEDQTIIEDIRIFGTPLSATNMQEFKRVAGKPGEVGH</sequence>
<dbReference type="InterPro" id="IPR017937">
    <property type="entry name" value="Thioredoxin_CS"/>
</dbReference>
<evidence type="ECO:0000313" key="8">
    <source>
        <dbReference type="EMBL" id="KAK0425142.1"/>
    </source>
</evidence>
<evidence type="ECO:0000256" key="4">
    <source>
        <dbReference type="SAM" id="MobiDB-lite"/>
    </source>
</evidence>
<dbReference type="EMBL" id="JAUCMV010000001">
    <property type="protein sequence ID" value="KAK0425142.1"/>
    <property type="molecule type" value="Genomic_DNA"/>
</dbReference>
<dbReference type="CDD" id="cd11875">
    <property type="entry name" value="SH3_CD2AP-like_3"/>
    <property type="match status" value="1"/>
</dbReference>
<feature type="domain" description="SH3" evidence="5">
    <location>
        <begin position="201"/>
        <end position="263"/>
    </location>
</feature>
<feature type="compositionally biased region" description="Low complexity" evidence="4">
    <location>
        <begin position="321"/>
        <end position="336"/>
    </location>
</feature>
<dbReference type="Gene3D" id="2.30.30.40">
    <property type="entry name" value="SH3 Domains"/>
    <property type="match status" value="2"/>
</dbReference>
<name>A0AA39IKZ5_9BILA</name>
<dbReference type="PROSITE" id="PS50002">
    <property type="entry name" value="SH3"/>
    <property type="match status" value="2"/>
</dbReference>
<feature type="domain" description="PITH" evidence="7">
    <location>
        <begin position="567"/>
        <end position="736"/>
    </location>
</feature>
<dbReference type="Proteomes" id="UP001175271">
    <property type="component" value="Unassembled WGS sequence"/>
</dbReference>
<comment type="caution">
    <text evidence="8">The sequence shown here is derived from an EMBL/GenBank/DDBJ whole genome shotgun (WGS) entry which is preliminary data.</text>
</comment>
<feature type="region of interest" description="Disordered" evidence="4">
    <location>
        <begin position="269"/>
        <end position="397"/>
    </location>
</feature>
<dbReference type="PROSITE" id="PS51532">
    <property type="entry name" value="PITH"/>
    <property type="match status" value="1"/>
</dbReference>
<evidence type="ECO:0000256" key="2">
    <source>
        <dbReference type="ARBA" id="ARBA00023157"/>
    </source>
</evidence>
<evidence type="ECO:0000259" key="5">
    <source>
        <dbReference type="PROSITE" id="PS50002"/>
    </source>
</evidence>
<dbReference type="Pfam" id="PF00085">
    <property type="entry name" value="Thioredoxin"/>
    <property type="match status" value="1"/>
</dbReference>
<dbReference type="InterPro" id="IPR036249">
    <property type="entry name" value="Thioredoxin-like_sf"/>
</dbReference>
<dbReference type="SMART" id="SM00326">
    <property type="entry name" value="SH3"/>
    <property type="match status" value="2"/>
</dbReference>
<dbReference type="Pfam" id="PF06201">
    <property type="entry name" value="PITH"/>
    <property type="match status" value="1"/>
</dbReference>
<dbReference type="InterPro" id="IPR036028">
    <property type="entry name" value="SH3-like_dom_sf"/>
</dbReference>
<reference evidence="8" key="1">
    <citation type="submission" date="2023-06" db="EMBL/GenBank/DDBJ databases">
        <title>Genomic analysis of the entomopathogenic nematode Steinernema hermaphroditum.</title>
        <authorList>
            <person name="Schwarz E.M."/>
            <person name="Heppert J.K."/>
            <person name="Baniya A."/>
            <person name="Schwartz H.T."/>
            <person name="Tan C.-H."/>
            <person name="Antoshechkin I."/>
            <person name="Sternberg P.W."/>
            <person name="Goodrich-Blair H."/>
            <person name="Dillman A.R."/>
        </authorList>
    </citation>
    <scope>NUCLEOTIDE SEQUENCE</scope>
    <source>
        <strain evidence="8">PS9179</strain>
        <tissue evidence="8">Whole animal</tissue>
    </source>
</reference>
<accession>A0AA39IKZ5</accession>
<evidence type="ECO:0000256" key="1">
    <source>
        <dbReference type="ARBA" id="ARBA00022443"/>
    </source>
</evidence>
<evidence type="ECO:0000259" key="6">
    <source>
        <dbReference type="PROSITE" id="PS51352"/>
    </source>
</evidence>
<proteinExistence type="predicted"/>
<evidence type="ECO:0000259" key="7">
    <source>
        <dbReference type="PROSITE" id="PS51532"/>
    </source>
</evidence>
<dbReference type="Gene3D" id="3.40.30.10">
    <property type="entry name" value="Glutaredoxin"/>
    <property type="match status" value="1"/>
</dbReference>
<dbReference type="PROSITE" id="PS51352">
    <property type="entry name" value="THIOREDOXIN_2"/>
    <property type="match status" value="1"/>
</dbReference>
<dbReference type="InterPro" id="IPR037047">
    <property type="entry name" value="PITH_dom_sf"/>
</dbReference>
<dbReference type="InterPro" id="IPR001452">
    <property type="entry name" value="SH3_domain"/>
</dbReference>
<dbReference type="SUPFAM" id="SSF49785">
    <property type="entry name" value="Galactose-binding domain-like"/>
    <property type="match status" value="1"/>
</dbReference>